<dbReference type="AlphaFoldDB" id="A0A218VYZ1"/>
<evidence type="ECO:0000313" key="2">
    <source>
        <dbReference type="Proteomes" id="UP000197138"/>
    </source>
</evidence>
<gene>
    <name evidence="1" type="ORF">CDL15_Pgr017123</name>
</gene>
<name>A0A218VYZ1_PUNGR</name>
<organism evidence="1 2">
    <name type="scientific">Punica granatum</name>
    <name type="common">Pomegranate</name>
    <dbReference type="NCBI Taxonomy" id="22663"/>
    <lineage>
        <taxon>Eukaryota</taxon>
        <taxon>Viridiplantae</taxon>
        <taxon>Streptophyta</taxon>
        <taxon>Embryophyta</taxon>
        <taxon>Tracheophyta</taxon>
        <taxon>Spermatophyta</taxon>
        <taxon>Magnoliopsida</taxon>
        <taxon>eudicotyledons</taxon>
        <taxon>Gunneridae</taxon>
        <taxon>Pentapetalae</taxon>
        <taxon>rosids</taxon>
        <taxon>malvids</taxon>
        <taxon>Myrtales</taxon>
        <taxon>Lythraceae</taxon>
        <taxon>Punica</taxon>
    </lineage>
</organism>
<reference evidence="2" key="1">
    <citation type="journal article" date="2017" name="Plant J.">
        <title>The pomegranate (Punica granatum L.) genome and the genomics of punicalagin biosynthesis.</title>
        <authorList>
            <person name="Qin G."/>
            <person name="Xu C."/>
            <person name="Ming R."/>
            <person name="Tang H."/>
            <person name="Guyot R."/>
            <person name="Kramer E.M."/>
            <person name="Hu Y."/>
            <person name="Yi X."/>
            <person name="Qi Y."/>
            <person name="Xu X."/>
            <person name="Gao Z."/>
            <person name="Pan H."/>
            <person name="Jian J."/>
            <person name="Tian Y."/>
            <person name="Yue Z."/>
            <person name="Xu Y."/>
        </authorList>
    </citation>
    <scope>NUCLEOTIDE SEQUENCE [LARGE SCALE GENOMIC DNA]</scope>
    <source>
        <strain evidence="2">cv. Dabenzi</strain>
    </source>
</reference>
<dbReference type="Proteomes" id="UP000197138">
    <property type="component" value="Unassembled WGS sequence"/>
</dbReference>
<protein>
    <submittedName>
        <fullName evidence="1">Uncharacterized protein</fullName>
    </submittedName>
</protein>
<proteinExistence type="predicted"/>
<comment type="caution">
    <text evidence="1">The sequence shown here is derived from an EMBL/GenBank/DDBJ whole genome shotgun (WGS) entry which is preliminary data.</text>
</comment>
<accession>A0A218VYZ1</accession>
<evidence type="ECO:0000313" key="1">
    <source>
        <dbReference type="EMBL" id="OWM65626.1"/>
    </source>
</evidence>
<dbReference type="EMBL" id="MTKT01005569">
    <property type="protein sequence ID" value="OWM65626.1"/>
    <property type="molecule type" value="Genomic_DNA"/>
</dbReference>
<sequence>MFCSLNCAFKLFDADFSPDCKVQEIAEGALDYNIPIIRVNGKSVASADGGLQNPSPLFFHAKWGNSSEQVNIKSRRFDYLSQYGVQRPKDDEDIAFLSVCGSLSRLS</sequence>